<dbReference type="PIRSF" id="PIRSF004966">
    <property type="entry name" value="UCP004966"/>
    <property type="match status" value="1"/>
</dbReference>
<accession>A0A2S0PDZ6</accession>
<dbReference type="InterPro" id="IPR002840">
    <property type="entry name" value="PMDh-S-like_dom"/>
</dbReference>
<dbReference type="STRING" id="1122240.GCA_000620105_01921"/>
<keyword evidence="1" id="KW-0456">Lyase</keyword>
<dbReference type="InterPro" id="IPR012016">
    <property type="entry name" value="PMDh-S-like"/>
</dbReference>
<reference evidence="3 4" key="1">
    <citation type="submission" date="2018-04" db="EMBL/GenBank/DDBJ databases">
        <title>Denitrifier Microvirgula.</title>
        <authorList>
            <person name="Anderson E."/>
            <person name="Jang J."/>
            <person name="Ishii S."/>
        </authorList>
    </citation>
    <scope>NUCLEOTIDE SEQUENCE [LARGE SCALE GENOMIC DNA]</scope>
    <source>
        <strain evidence="3 4">BE2.4</strain>
    </source>
</reference>
<name>A0A2S0PDZ6_9NEIS</name>
<dbReference type="Proteomes" id="UP000244173">
    <property type="component" value="Chromosome"/>
</dbReference>
<feature type="domain" description="Phosphomevalonate dehydratase small subunit-like" evidence="2">
    <location>
        <begin position="24"/>
        <end position="103"/>
    </location>
</feature>
<dbReference type="Gene3D" id="3.50.30.10">
    <property type="entry name" value="Phosphohistidine domain"/>
    <property type="match status" value="1"/>
</dbReference>
<dbReference type="AlphaFoldDB" id="A0A2S0PDZ6"/>
<protein>
    <submittedName>
        <fullName evidence="3">DUF126 domain-containing protein</fullName>
    </submittedName>
</protein>
<dbReference type="EMBL" id="CP028519">
    <property type="protein sequence ID" value="AVY95600.1"/>
    <property type="molecule type" value="Genomic_DNA"/>
</dbReference>
<organism evidence="3 4">
    <name type="scientific">Microvirgula aerodenitrificans</name>
    <dbReference type="NCBI Taxonomy" id="57480"/>
    <lineage>
        <taxon>Bacteria</taxon>
        <taxon>Pseudomonadati</taxon>
        <taxon>Pseudomonadota</taxon>
        <taxon>Betaproteobacteria</taxon>
        <taxon>Neisseriales</taxon>
        <taxon>Aquaspirillaceae</taxon>
        <taxon>Microvirgula</taxon>
    </lineage>
</organism>
<dbReference type="SUPFAM" id="SSF52016">
    <property type="entry name" value="LeuD/IlvD-like"/>
    <property type="match status" value="1"/>
</dbReference>
<dbReference type="KEGG" id="maer:DAI18_17280"/>
<evidence type="ECO:0000259" key="2">
    <source>
        <dbReference type="Pfam" id="PF01989"/>
    </source>
</evidence>
<evidence type="ECO:0000313" key="3">
    <source>
        <dbReference type="EMBL" id="AVY95600.1"/>
    </source>
</evidence>
<dbReference type="GO" id="GO:0016829">
    <property type="term" value="F:lyase activity"/>
    <property type="evidence" value="ECO:0007669"/>
    <property type="project" value="UniProtKB-KW"/>
</dbReference>
<dbReference type="Pfam" id="PF01989">
    <property type="entry name" value="AcnX_swivel_put"/>
    <property type="match status" value="1"/>
</dbReference>
<dbReference type="OrthoDB" id="8907874at2"/>
<gene>
    <name evidence="3" type="ORF">DAI18_17280</name>
</gene>
<dbReference type="RefSeq" id="WP_028499038.1">
    <property type="nucleotide sequence ID" value="NZ_CAURZP010000010.1"/>
</dbReference>
<dbReference type="CDD" id="cd01356">
    <property type="entry name" value="AcnX_swivel"/>
    <property type="match status" value="1"/>
</dbReference>
<sequence>MQIQGRQLNAGDVEAEVFVVDFPFSFIGDFDPETGALVAEGHPLHGHCMAGRVLVCPEGRGGTMGPFILFDAQKRGTAPVAILCNRIDPVLYESAITIDIPVFDRFGIDIVSRLRTGQRLRIRGHDIHIDD</sequence>
<proteinExistence type="predicted"/>
<evidence type="ECO:0000256" key="1">
    <source>
        <dbReference type="ARBA" id="ARBA00023239"/>
    </source>
</evidence>
<keyword evidence="4" id="KW-1185">Reference proteome</keyword>
<evidence type="ECO:0000313" key="4">
    <source>
        <dbReference type="Proteomes" id="UP000244173"/>
    </source>
</evidence>